<dbReference type="AlphaFoldDB" id="A0A426XJ49"/>
<evidence type="ECO:0000313" key="2">
    <source>
        <dbReference type="Proteomes" id="UP000287651"/>
    </source>
</evidence>
<name>A0A426XJ49_ENSVE</name>
<accession>A0A426XJ49</accession>
<comment type="caution">
    <text evidence="1">The sequence shown here is derived from an EMBL/GenBank/DDBJ whole genome shotgun (WGS) entry which is preliminary data.</text>
</comment>
<evidence type="ECO:0000313" key="1">
    <source>
        <dbReference type="EMBL" id="RRT39497.1"/>
    </source>
</evidence>
<protein>
    <submittedName>
        <fullName evidence="1">Uncharacterized protein</fullName>
    </submittedName>
</protein>
<sequence length="204" mass="22857">VPFRDQARTIPEMASDLSTRVKRKDPEMVCHRPSDSSLFSKTKKTRSLFDFAKHVCCKDGELVVFVEEKTATVQGPEPMECEEAKGELMDAEHERERGGRPCSVGDRGFHQLQEQSKAPDLPPNTAASLLWSGCSEEALFCISFCSCSVTLSNYCDRVLLRNGSSNSREEHSISVADIYEADASLGIEPVVWCKILKKKKIWRP</sequence>
<gene>
    <name evidence="1" type="ORF">B296_00059089</name>
</gene>
<organism evidence="1 2">
    <name type="scientific">Ensete ventricosum</name>
    <name type="common">Abyssinian banana</name>
    <name type="synonym">Musa ensete</name>
    <dbReference type="NCBI Taxonomy" id="4639"/>
    <lineage>
        <taxon>Eukaryota</taxon>
        <taxon>Viridiplantae</taxon>
        <taxon>Streptophyta</taxon>
        <taxon>Embryophyta</taxon>
        <taxon>Tracheophyta</taxon>
        <taxon>Spermatophyta</taxon>
        <taxon>Magnoliopsida</taxon>
        <taxon>Liliopsida</taxon>
        <taxon>Zingiberales</taxon>
        <taxon>Musaceae</taxon>
        <taxon>Ensete</taxon>
    </lineage>
</organism>
<dbReference type="Proteomes" id="UP000287651">
    <property type="component" value="Unassembled WGS sequence"/>
</dbReference>
<dbReference type="EMBL" id="AMZH03020125">
    <property type="protein sequence ID" value="RRT39497.1"/>
    <property type="molecule type" value="Genomic_DNA"/>
</dbReference>
<proteinExistence type="predicted"/>
<reference evidence="1 2" key="1">
    <citation type="journal article" date="2014" name="Agronomy (Basel)">
        <title>A Draft Genome Sequence for Ensete ventricosum, the Drought-Tolerant Tree Against Hunger.</title>
        <authorList>
            <person name="Harrison J."/>
            <person name="Moore K.A."/>
            <person name="Paszkiewicz K."/>
            <person name="Jones T."/>
            <person name="Grant M."/>
            <person name="Ambacheew D."/>
            <person name="Muzemil S."/>
            <person name="Studholme D.J."/>
        </authorList>
    </citation>
    <scope>NUCLEOTIDE SEQUENCE [LARGE SCALE GENOMIC DNA]</scope>
</reference>
<feature type="non-terminal residue" evidence="1">
    <location>
        <position position="1"/>
    </location>
</feature>